<sequence length="1549" mass="161121">MKNNWCAIDAASYCTRPRRFKGCNQTKVYAIIVSLTFVVLLPVTYRDTSRWYIQESDTAKSSTALKASATEPSSSKPSNNFKASRAQPTSAGPSNGLKASTSDPSFAEPSNSLESSTTKPSSVKTPTEVSVPVKPGTTTSSSTKRNLVVPAPAAATTSSLVTATNATSMLGWKVKNACGFPLRVLYFVHTSPSHFHRRRVLRNTIGNPAVSAFLNSSIVFFVGKTSNAELSEEVHAEAQCEGDVVELDHVDTYRNLTLKFVGATKWLAANRCLNSSTYVVVKLDDDVIVNVFLLASYVDRHMAAADARNSRSIHCATMPYLKPIRNKRYKWFVTRKEYANDTYPPYCCGAAYLMRASVLARLGEATDSVPFFWVDDVYATGLLTKEANVTLVDIRPMYNISPSYKTAVLLYITFCTYGIQVMSSSNTQRAGKSSRDRGNKSPSTATTQSPKAVTATDGHAKPPDGFIPKVQPTPEQIRLAQIINDPTKQDDPDIKNKVQQVMEVTGQSSDAVVIALHDCDNDPTRAITMLIEGNKQEGEWETRGKKKKPVKEGNQQQQQQQQQKGDQGGPASSNKENRGGPRGEGGPPRNLPRGSGGGRGGGRGGSWKNKEIEKNERNLEDGRTGERTGDMRPRGGSRRGGRGGRGGGVGGGRGSRTFQNRGLGSHDGFPQSMDTWTNSTSSGGQRAPRGGQQQQQQQDTMPVGNWNDLAASEDWSEEDWTGQLETKVFTASGAAAIPPPAPDTASIIQLLKESPHESLSVAQYNQQATESIKAAVGVGSAANSVSNSSYPVAQVVSSSDSSVTTSKPVPAPQRTKTARVRVPPPSKIPESAVEMPEDTAVSSLEVQFGGLEFGTDTFDFGAADGLAAVSTAQPTMPPGLVQTEQAPVASSVPSSTPYMDGHHSVSKVPSSTVISSSPVGPLGPASVASKDVTSPTAGAVPQSQQPSQQSQQQSLPSQPSAAAPSNASLPRPPGIPAPKEPPQGLGNSVPPTANALGGAPASSATSAAVAASATSSASHKPGSVMAPEHLLLQSQSHSERSKPVSSSSVAGPQSKMYAGGAASQRNSQGLEGGLPSAGKVEQPMYSSAGGGQHYSGGAAYPGGVGKGLVGSYLGHSQGFPSSTTQQQQHYYAAQQPASSTTAAFSQQQSNGYQGPYQSNAYSGPSQPQQANYGVSSKLSASAGLGPHSVKDSVLDSASQQGTASQHTYENSHVPATAAGIPSGPASTLATTASSLAGATATTSVLKNSMSATGKTMPTMPPGVPTAMLGHQFLVGNAAMPYYGYYDMQYPVPATSLAGRDLTLNNMAFAEGSKFGRGENSDSSPGTVAGVGPQGAAAGAAAAAQGGAQGGQQGAPPTAGQQAAASQPFLSTLPPGYGYYYPSNLMPGSIHHYGPPPMFPVPPATNAHGPTTSAQFQKASAYASHSFTSGGYDGLSQTPDYTKNTYGAGSQGQAKGISGSLGSADASRSGHARTHPHLAKSFEKPGFLAGSQSSAATASSTAAAAGHQQQPGAGSSYPQFAGPRGSPPSLAKQQQQPGGHVRQGYPYWGN</sequence>
<dbReference type="Proteomes" id="UP000821845">
    <property type="component" value="Chromosome 4"/>
</dbReference>
<comment type="caution">
    <text evidence="1">The sequence shown here is derived from an EMBL/GenBank/DDBJ whole genome shotgun (WGS) entry which is preliminary data.</text>
</comment>
<accession>A0ACB7SFI4</accession>
<name>A0ACB7SFI4_HYAAI</name>
<proteinExistence type="predicted"/>
<evidence type="ECO:0000313" key="1">
    <source>
        <dbReference type="EMBL" id="KAH6933721.1"/>
    </source>
</evidence>
<evidence type="ECO:0000313" key="2">
    <source>
        <dbReference type="Proteomes" id="UP000821845"/>
    </source>
</evidence>
<reference evidence="1" key="1">
    <citation type="submission" date="2020-05" db="EMBL/GenBank/DDBJ databases">
        <title>Large-scale comparative analyses of tick genomes elucidate their genetic diversity and vector capacities.</title>
        <authorList>
            <person name="Jia N."/>
            <person name="Wang J."/>
            <person name="Shi W."/>
            <person name="Du L."/>
            <person name="Sun Y."/>
            <person name="Zhan W."/>
            <person name="Jiang J."/>
            <person name="Wang Q."/>
            <person name="Zhang B."/>
            <person name="Ji P."/>
            <person name="Sakyi L.B."/>
            <person name="Cui X."/>
            <person name="Yuan T."/>
            <person name="Jiang B."/>
            <person name="Yang W."/>
            <person name="Lam T.T.-Y."/>
            <person name="Chang Q."/>
            <person name="Ding S."/>
            <person name="Wang X."/>
            <person name="Zhu J."/>
            <person name="Ruan X."/>
            <person name="Zhao L."/>
            <person name="Wei J."/>
            <person name="Que T."/>
            <person name="Du C."/>
            <person name="Cheng J."/>
            <person name="Dai P."/>
            <person name="Han X."/>
            <person name="Huang E."/>
            <person name="Gao Y."/>
            <person name="Liu J."/>
            <person name="Shao H."/>
            <person name="Ye R."/>
            <person name="Li L."/>
            <person name="Wei W."/>
            <person name="Wang X."/>
            <person name="Wang C."/>
            <person name="Yang T."/>
            <person name="Huo Q."/>
            <person name="Li W."/>
            <person name="Guo W."/>
            <person name="Chen H."/>
            <person name="Zhou L."/>
            <person name="Ni X."/>
            <person name="Tian J."/>
            <person name="Zhou Y."/>
            <person name="Sheng Y."/>
            <person name="Liu T."/>
            <person name="Pan Y."/>
            <person name="Xia L."/>
            <person name="Li J."/>
            <person name="Zhao F."/>
            <person name="Cao W."/>
        </authorList>
    </citation>
    <scope>NUCLEOTIDE SEQUENCE</scope>
    <source>
        <strain evidence="1">Hyas-2018</strain>
    </source>
</reference>
<keyword evidence="2" id="KW-1185">Reference proteome</keyword>
<protein>
    <submittedName>
        <fullName evidence="1">Uncharacterized protein</fullName>
    </submittedName>
</protein>
<gene>
    <name evidence="1" type="ORF">HPB50_017687</name>
</gene>
<dbReference type="EMBL" id="CM023484">
    <property type="protein sequence ID" value="KAH6933721.1"/>
    <property type="molecule type" value="Genomic_DNA"/>
</dbReference>
<organism evidence="1 2">
    <name type="scientific">Hyalomma asiaticum</name>
    <name type="common">Tick</name>
    <dbReference type="NCBI Taxonomy" id="266040"/>
    <lineage>
        <taxon>Eukaryota</taxon>
        <taxon>Metazoa</taxon>
        <taxon>Ecdysozoa</taxon>
        <taxon>Arthropoda</taxon>
        <taxon>Chelicerata</taxon>
        <taxon>Arachnida</taxon>
        <taxon>Acari</taxon>
        <taxon>Parasitiformes</taxon>
        <taxon>Ixodida</taxon>
        <taxon>Ixodoidea</taxon>
        <taxon>Ixodidae</taxon>
        <taxon>Hyalomminae</taxon>
        <taxon>Hyalomma</taxon>
    </lineage>
</organism>